<sequence>MWRTSDPLSYGEAYMRLLVIPSPEVKAFHRTTSDECMVIATDGLWDVLTNDEAAKIALKVLQKKRGSKNAAQVATNYLLRFATQQR</sequence>
<feature type="domain" description="PPM-type phosphatase" evidence="1">
    <location>
        <begin position="1"/>
        <end position="86"/>
    </location>
</feature>
<reference evidence="2" key="1">
    <citation type="submission" date="2023-03" db="EMBL/GenBank/DDBJ databases">
        <title>Chromosome-scale reference genome and RAD-based genetic map of yellow starthistle (Centaurea solstitialis) reveal putative structural variation and QTLs associated with invader traits.</title>
        <authorList>
            <person name="Reatini B."/>
            <person name="Cang F.A."/>
            <person name="Jiang Q."/>
            <person name="Mckibben M.T.W."/>
            <person name="Barker M.S."/>
            <person name="Rieseberg L.H."/>
            <person name="Dlugosch K.M."/>
        </authorList>
    </citation>
    <scope>NUCLEOTIDE SEQUENCE</scope>
    <source>
        <strain evidence="2">CAN-66</strain>
        <tissue evidence="2">Leaf</tissue>
    </source>
</reference>
<evidence type="ECO:0000313" key="3">
    <source>
        <dbReference type="Proteomes" id="UP001172457"/>
    </source>
</evidence>
<dbReference type="PANTHER" id="PTHR47992">
    <property type="entry name" value="PROTEIN PHOSPHATASE"/>
    <property type="match status" value="1"/>
</dbReference>
<organism evidence="2 3">
    <name type="scientific">Centaurea solstitialis</name>
    <name type="common">yellow star-thistle</name>
    <dbReference type="NCBI Taxonomy" id="347529"/>
    <lineage>
        <taxon>Eukaryota</taxon>
        <taxon>Viridiplantae</taxon>
        <taxon>Streptophyta</taxon>
        <taxon>Embryophyta</taxon>
        <taxon>Tracheophyta</taxon>
        <taxon>Spermatophyta</taxon>
        <taxon>Magnoliopsida</taxon>
        <taxon>eudicotyledons</taxon>
        <taxon>Gunneridae</taxon>
        <taxon>Pentapetalae</taxon>
        <taxon>asterids</taxon>
        <taxon>campanulids</taxon>
        <taxon>Asterales</taxon>
        <taxon>Asteraceae</taxon>
        <taxon>Carduoideae</taxon>
        <taxon>Cardueae</taxon>
        <taxon>Centaureinae</taxon>
        <taxon>Centaurea</taxon>
    </lineage>
</organism>
<dbReference type="GO" id="GO:0004722">
    <property type="term" value="F:protein serine/threonine phosphatase activity"/>
    <property type="evidence" value="ECO:0007669"/>
    <property type="project" value="InterPro"/>
</dbReference>
<dbReference type="EMBL" id="JARYMX010000004">
    <property type="protein sequence ID" value="KAJ9551161.1"/>
    <property type="molecule type" value="Genomic_DNA"/>
</dbReference>
<keyword evidence="3" id="KW-1185">Reference proteome</keyword>
<dbReference type="SUPFAM" id="SSF81606">
    <property type="entry name" value="PP2C-like"/>
    <property type="match status" value="1"/>
</dbReference>
<evidence type="ECO:0000313" key="2">
    <source>
        <dbReference type="EMBL" id="KAJ9551161.1"/>
    </source>
</evidence>
<dbReference type="Proteomes" id="UP001172457">
    <property type="component" value="Chromosome 4"/>
</dbReference>
<dbReference type="Pfam" id="PF00481">
    <property type="entry name" value="PP2C"/>
    <property type="match status" value="1"/>
</dbReference>
<comment type="caution">
    <text evidence="2">The sequence shown here is derived from an EMBL/GenBank/DDBJ whole genome shotgun (WGS) entry which is preliminary data.</text>
</comment>
<dbReference type="InterPro" id="IPR036457">
    <property type="entry name" value="PPM-type-like_dom_sf"/>
</dbReference>
<dbReference type="Gene3D" id="3.60.40.10">
    <property type="entry name" value="PPM-type phosphatase domain"/>
    <property type="match status" value="1"/>
</dbReference>
<dbReference type="AlphaFoldDB" id="A0AA38TBY5"/>
<accession>A0AA38TBY5</accession>
<evidence type="ECO:0000259" key="1">
    <source>
        <dbReference type="PROSITE" id="PS51746"/>
    </source>
</evidence>
<dbReference type="InterPro" id="IPR001932">
    <property type="entry name" value="PPM-type_phosphatase-like_dom"/>
</dbReference>
<protein>
    <recommendedName>
        <fullName evidence="1">PPM-type phosphatase domain-containing protein</fullName>
    </recommendedName>
</protein>
<proteinExistence type="predicted"/>
<name>A0AA38TBY5_9ASTR</name>
<dbReference type="PROSITE" id="PS51746">
    <property type="entry name" value="PPM_2"/>
    <property type="match status" value="1"/>
</dbReference>
<gene>
    <name evidence="2" type="ORF">OSB04_015206</name>
</gene>
<dbReference type="InterPro" id="IPR015655">
    <property type="entry name" value="PP2C"/>
</dbReference>